<protein>
    <recommendedName>
        <fullName evidence="5">RING-type domain-containing protein</fullName>
    </recommendedName>
</protein>
<dbReference type="AlphaFoldDB" id="A2DR31"/>
<dbReference type="eggNOG" id="KOG2034">
    <property type="taxonomic scope" value="Eukaryota"/>
</dbReference>
<evidence type="ECO:0000256" key="3">
    <source>
        <dbReference type="ARBA" id="ARBA00022833"/>
    </source>
</evidence>
<keyword evidence="3" id="KW-0862">Zinc</keyword>
<dbReference type="RefSeq" id="XP_001329353.1">
    <property type="nucleotide sequence ID" value="XM_001329318.1"/>
</dbReference>
<name>A2DR31_TRIV3</name>
<evidence type="ECO:0000313" key="6">
    <source>
        <dbReference type="EMBL" id="EAY17130.1"/>
    </source>
</evidence>
<organism evidence="6 7">
    <name type="scientific">Trichomonas vaginalis (strain ATCC PRA-98 / G3)</name>
    <dbReference type="NCBI Taxonomy" id="412133"/>
    <lineage>
        <taxon>Eukaryota</taxon>
        <taxon>Metamonada</taxon>
        <taxon>Parabasalia</taxon>
        <taxon>Trichomonadida</taxon>
        <taxon>Trichomonadidae</taxon>
        <taxon>Trichomonas</taxon>
    </lineage>
</organism>
<dbReference type="PANTHER" id="PTHR23323">
    <property type="entry name" value="VACUOLAR PROTEIN SORTING-ASSOCIATED PROTEIN"/>
    <property type="match status" value="1"/>
</dbReference>
<dbReference type="GO" id="GO:0008270">
    <property type="term" value="F:zinc ion binding"/>
    <property type="evidence" value="ECO:0007669"/>
    <property type="project" value="UniProtKB-KW"/>
</dbReference>
<evidence type="ECO:0000256" key="2">
    <source>
        <dbReference type="ARBA" id="ARBA00022771"/>
    </source>
</evidence>
<dbReference type="SMART" id="SM00184">
    <property type="entry name" value="RING"/>
    <property type="match status" value="1"/>
</dbReference>
<dbReference type="VEuPathDB" id="TrichDB:TVAG_303490"/>
<sequence length="778" mass="88926">MTSIPQQDFDFSDVAEFSPVNGSFKIRDGNLWALTKTRKLFFCRMLTYDLPKYRLVQGAENILFLFVSPDGKYCMYRTQNCTYFVSDIDLIPHSIHMDAQYPITAVSWLKKESTTTLFMITNADSLYVVSVSSKNPQTQIIPMPQVHKKIQEKPVGLLILDLDKLQKIGMIIITKTQIVPFILNLNYICEHIQNQKAAHFPSLRNANSPLVTEGNMIGVWVSNERIFGFELNDKALKPDDIISNQFFFTIPGNTIWYTINDGLVFTMDMNVHINYLYDSNLYELLSIPVDPSTLADIDPVTKDVYLLRETGFTRYSFPGSNHTSESFFNMLYSQSFNLHNLKLSLHLFTHSGKSLQQHLNHYNTTDRIKILRYLLKDLRNAAGNGRSTIKLQANLAYRCLELCIRAHAESNYSESSPIIKNLLSVNLISVKNVKELCIQYGEVDFALEFMDIKEKLDLLYDRGNYSAVLDKLLLLPDVDLIVDYVIRLLHFDIDKTKEIIRKLPSWDNYKLNHILSAPEFEDIVAEAPITKITTDALKHLYAEYCAKRGNLEFLKHSAIPLPTKMAVIRSLSAQKRYKEFSDGLFFAKQYTDSVLAALDSSIEDCVNSIVRIPERAHLRRNVTKAVFSTVQRDVAQQICRILLSKNCIDQSIALEYLPNDAKVSDLTTSMQSYIAKMCSDQQYITKESKITQDKISRAHVLNKAPKFSVEISRDETCPFCKQTLIGKPFLVFPCGHKYHKECSVQRKECALCANPAIMDIGVPFVGNPLKWSTEINRP</sequence>
<dbReference type="GO" id="GO:0007032">
    <property type="term" value="P:endosome organization"/>
    <property type="evidence" value="ECO:0000318"/>
    <property type="project" value="GO_Central"/>
</dbReference>
<dbReference type="STRING" id="5722.A2DR31"/>
<dbReference type="Proteomes" id="UP000001542">
    <property type="component" value="Unassembled WGS sequence"/>
</dbReference>
<dbReference type="OrthoDB" id="1845386at2759"/>
<dbReference type="GO" id="GO:0048284">
    <property type="term" value="P:organelle fusion"/>
    <property type="evidence" value="ECO:0000318"/>
    <property type="project" value="GO_Central"/>
</dbReference>
<evidence type="ECO:0000313" key="7">
    <source>
        <dbReference type="Proteomes" id="UP000001542"/>
    </source>
</evidence>
<dbReference type="InterPro" id="IPR001841">
    <property type="entry name" value="Znf_RING"/>
</dbReference>
<dbReference type="GO" id="GO:0006904">
    <property type="term" value="P:vesicle docking involved in exocytosis"/>
    <property type="evidence" value="ECO:0000318"/>
    <property type="project" value="GO_Central"/>
</dbReference>
<gene>
    <name evidence="6" type="ORF">TVAG_303490</name>
</gene>
<dbReference type="VEuPathDB" id="TrichDB:TVAGG3_0694870"/>
<dbReference type="SUPFAM" id="SSF57850">
    <property type="entry name" value="RING/U-box"/>
    <property type="match status" value="1"/>
</dbReference>
<evidence type="ECO:0000259" key="5">
    <source>
        <dbReference type="PROSITE" id="PS50089"/>
    </source>
</evidence>
<reference evidence="6" key="2">
    <citation type="journal article" date="2007" name="Science">
        <title>Draft genome sequence of the sexually transmitted pathogen Trichomonas vaginalis.</title>
        <authorList>
            <person name="Carlton J.M."/>
            <person name="Hirt R.P."/>
            <person name="Silva J.C."/>
            <person name="Delcher A.L."/>
            <person name="Schatz M."/>
            <person name="Zhao Q."/>
            <person name="Wortman J.R."/>
            <person name="Bidwell S.L."/>
            <person name="Alsmark U.C.M."/>
            <person name="Besteiro S."/>
            <person name="Sicheritz-Ponten T."/>
            <person name="Noel C.J."/>
            <person name="Dacks J.B."/>
            <person name="Foster P.G."/>
            <person name="Simillion C."/>
            <person name="Van de Peer Y."/>
            <person name="Miranda-Saavedra D."/>
            <person name="Barton G.J."/>
            <person name="Westrop G.D."/>
            <person name="Mueller S."/>
            <person name="Dessi D."/>
            <person name="Fiori P.L."/>
            <person name="Ren Q."/>
            <person name="Paulsen I."/>
            <person name="Zhang H."/>
            <person name="Bastida-Corcuera F.D."/>
            <person name="Simoes-Barbosa A."/>
            <person name="Brown M.T."/>
            <person name="Hayes R.D."/>
            <person name="Mukherjee M."/>
            <person name="Okumura C.Y."/>
            <person name="Schneider R."/>
            <person name="Smith A.J."/>
            <person name="Vanacova S."/>
            <person name="Villalvazo M."/>
            <person name="Haas B.J."/>
            <person name="Pertea M."/>
            <person name="Feldblyum T.V."/>
            <person name="Utterback T.R."/>
            <person name="Shu C.L."/>
            <person name="Osoegawa K."/>
            <person name="de Jong P.J."/>
            <person name="Hrdy I."/>
            <person name="Horvathova L."/>
            <person name="Zubacova Z."/>
            <person name="Dolezal P."/>
            <person name="Malik S.B."/>
            <person name="Logsdon J.M. Jr."/>
            <person name="Henze K."/>
            <person name="Gupta A."/>
            <person name="Wang C.C."/>
            <person name="Dunne R.L."/>
            <person name="Upcroft J.A."/>
            <person name="Upcroft P."/>
            <person name="White O."/>
            <person name="Salzberg S.L."/>
            <person name="Tang P."/>
            <person name="Chiu C.-H."/>
            <person name="Lee Y.-S."/>
            <person name="Embley T.M."/>
            <person name="Coombs G.H."/>
            <person name="Mottram J.C."/>
            <person name="Tachezy J."/>
            <person name="Fraser-Liggett C.M."/>
            <person name="Johnson P.J."/>
        </authorList>
    </citation>
    <scope>NUCLEOTIDE SEQUENCE [LARGE SCALE GENOMIC DNA]</scope>
    <source>
        <strain evidence="6">G3</strain>
    </source>
</reference>
<dbReference type="Gene3D" id="3.30.40.10">
    <property type="entry name" value="Zinc/RING finger domain, C3HC4 (zinc finger)"/>
    <property type="match status" value="1"/>
</dbReference>
<evidence type="ECO:0000256" key="4">
    <source>
        <dbReference type="PROSITE-ProRule" id="PRU00175"/>
    </source>
</evidence>
<dbReference type="PANTHER" id="PTHR23323:SF26">
    <property type="entry name" value="VACUOLAR PROTEIN SORTING-ASSOCIATED PROTEIN 18 HOMOLOG"/>
    <property type="match status" value="1"/>
</dbReference>
<dbReference type="GO" id="GO:0030674">
    <property type="term" value="F:protein-macromolecule adaptor activity"/>
    <property type="evidence" value="ECO:0000318"/>
    <property type="project" value="GO_Central"/>
</dbReference>
<keyword evidence="1" id="KW-0479">Metal-binding</keyword>
<dbReference type="EMBL" id="DS113234">
    <property type="protein sequence ID" value="EAY17130.1"/>
    <property type="molecule type" value="Genomic_DNA"/>
</dbReference>
<accession>A2DR31</accession>
<dbReference type="KEGG" id="tva:4775145"/>
<feature type="domain" description="RING-type" evidence="5">
    <location>
        <begin position="717"/>
        <end position="752"/>
    </location>
</feature>
<keyword evidence="7" id="KW-1185">Reference proteome</keyword>
<evidence type="ECO:0000256" key="1">
    <source>
        <dbReference type="ARBA" id="ARBA00022723"/>
    </source>
</evidence>
<dbReference type="GO" id="GO:0007033">
    <property type="term" value="P:vacuole organization"/>
    <property type="evidence" value="ECO:0000318"/>
    <property type="project" value="GO_Central"/>
</dbReference>
<dbReference type="PROSITE" id="PS50089">
    <property type="entry name" value="ZF_RING_2"/>
    <property type="match status" value="1"/>
</dbReference>
<dbReference type="InterPro" id="IPR013083">
    <property type="entry name" value="Znf_RING/FYVE/PHD"/>
</dbReference>
<dbReference type="GO" id="GO:0005768">
    <property type="term" value="C:endosome"/>
    <property type="evidence" value="ECO:0000318"/>
    <property type="project" value="GO_Central"/>
</dbReference>
<reference evidence="6" key="1">
    <citation type="submission" date="2006-10" db="EMBL/GenBank/DDBJ databases">
        <authorList>
            <person name="Amadeo P."/>
            <person name="Zhao Q."/>
            <person name="Wortman J."/>
            <person name="Fraser-Liggett C."/>
            <person name="Carlton J."/>
        </authorList>
    </citation>
    <scope>NUCLEOTIDE SEQUENCE</scope>
    <source>
        <strain evidence="6">G3</strain>
    </source>
</reference>
<dbReference type="InParanoid" id="A2DR31"/>
<keyword evidence="2 4" id="KW-0863">Zinc-finger</keyword>
<dbReference type="GO" id="GO:0030897">
    <property type="term" value="C:HOPS complex"/>
    <property type="evidence" value="ECO:0000318"/>
    <property type="project" value="GO_Central"/>
</dbReference>
<proteinExistence type="predicted"/>